<dbReference type="KEGG" id="csaz:Cs308_0426"/>
<keyword evidence="2" id="KW-1185">Reference proteome</keyword>
<dbReference type="SUPFAM" id="SSF82171">
    <property type="entry name" value="DPP6 N-terminal domain-like"/>
    <property type="match status" value="1"/>
</dbReference>
<dbReference type="SUPFAM" id="SSF103515">
    <property type="entry name" value="Autotransporter"/>
    <property type="match status" value="1"/>
</dbReference>
<dbReference type="InterPro" id="IPR014262">
    <property type="entry name" value="HAF_rpt"/>
</dbReference>
<reference evidence="1 2" key="1">
    <citation type="submission" date="2016-03" db="EMBL/GenBank/DDBJ databases">
        <title>Culture-independent genomics supports pathogen discovery for uncultivable bacteria within the genus Chlamydia.</title>
        <authorList>
            <person name="Taylor-Brown A."/>
            <person name="Bachmann N.L."/>
            <person name="Borel N."/>
            <person name="Polkinghorne A."/>
        </authorList>
    </citation>
    <scope>NUCLEOTIDE SEQUENCE [LARGE SCALE GENOMIC DNA]</scope>
    <source>
        <strain evidence="1 2">2742-308</strain>
    </source>
</reference>
<dbReference type="EMBL" id="CP014639">
    <property type="protein sequence ID" value="ANH78597.1"/>
    <property type="molecule type" value="Genomic_DNA"/>
</dbReference>
<dbReference type="AlphaFoldDB" id="A0A1A9HV72"/>
<protein>
    <recommendedName>
        <fullName evidence="3">Autotransporter domain-containing protein</fullName>
    </recommendedName>
</protein>
<dbReference type="PATRIC" id="fig|1806891.3.peg.417"/>
<dbReference type="NCBIfam" id="TIGR02913">
    <property type="entry name" value="HAF_rpt"/>
    <property type="match status" value="4"/>
</dbReference>
<sequence length="637" mass="67966">MFWVATMPTAFANILLDIGEPGLSSQALGVSGDGSVVVGVESGEIVRAIPFKYEDGKRIVLSTLKPEKTTFVTGVSEDGSIIVGMSSIGSGMYHAVKWDNDVLIDLGTLSTGVDSEAQAISADGRVIVGNASEELGITVAVKWENDAIAVLPYAEGGAQSFANAVSGDGSIIVGTSITPEWLSSAVKWEKDTATFLGTLGGNVAIAVGISKDGKTIIGSSETDRAEVHGYAYTNGTMQDLGTLGGIYSLAKGISADGKVIVGEATISTHQRHAFQYVNGTMIDLGTLGGEESSANAISTDGKIIVGRAQTAGGEWHAFICPTQVKDTTSTVVDSDSSIHSRQARSTMVDVENTYVSLRHQRKALASSLNQQSTILQNALDSGSLESRHGSSIVAPLLHGNYSRLNTLNFSLFGGAFLNQRCQAVNNFYLKQNNAWTGAFLGWQASQASKASLRFSFGYGCQDVVLTREQLSYTEKGLGNSSFTSMGGQFEGRYNVALKEDVAIQSCVGLRLMSISRLGYTENDVFLPVHYDNFAYSAVTGFAGTCLKALVMPNMAMSFTMGIEQDFASHVDDFSGSMKVLGRFTFQNREHSMRPFGSLVLNYNLPKHQQLKTTFLMNQQPLNGGTNLVSNGSYCINF</sequence>
<organism evidence="1 2">
    <name type="scientific">Candidatus Chlamydia sanziniae</name>
    <dbReference type="NCBI Taxonomy" id="1806891"/>
    <lineage>
        <taxon>Bacteria</taxon>
        <taxon>Pseudomonadati</taxon>
        <taxon>Chlamydiota</taxon>
        <taxon>Chlamydiia</taxon>
        <taxon>Chlamydiales</taxon>
        <taxon>Chlamydiaceae</taxon>
        <taxon>Chlamydia/Chlamydophila group</taxon>
        <taxon>Chlamydia</taxon>
    </lineage>
</organism>
<proteinExistence type="predicted"/>
<gene>
    <name evidence="1" type="ORF">Cs308_0426</name>
</gene>
<dbReference type="Gene3D" id="2.40.128.130">
    <property type="entry name" value="Autotransporter beta-domain"/>
    <property type="match status" value="1"/>
</dbReference>
<accession>A0A1A9HV72</accession>
<dbReference type="STRING" id="1806891.Cs308_0426"/>
<evidence type="ECO:0000313" key="2">
    <source>
        <dbReference type="Proteomes" id="UP000078162"/>
    </source>
</evidence>
<dbReference type="InterPro" id="IPR036709">
    <property type="entry name" value="Autotransporte_beta_dom_sf"/>
</dbReference>
<dbReference type="Proteomes" id="UP000078162">
    <property type="component" value="Chromosome"/>
</dbReference>
<evidence type="ECO:0008006" key="3">
    <source>
        <dbReference type="Google" id="ProtNLM"/>
    </source>
</evidence>
<name>A0A1A9HV72_9CHLA</name>
<evidence type="ECO:0000313" key="1">
    <source>
        <dbReference type="EMBL" id="ANH78597.1"/>
    </source>
</evidence>